<comment type="caution">
    <text evidence="3">The sequence shown here is derived from an EMBL/GenBank/DDBJ whole genome shotgun (WGS) entry which is preliminary data.</text>
</comment>
<reference evidence="3" key="1">
    <citation type="submission" date="2023-02" db="EMBL/GenBank/DDBJ databases">
        <title>Actinomadura rubrobrunea NBRC 14622.</title>
        <authorList>
            <person name="Ichikawa N."/>
            <person name="Sato H."/>
            <person name="Tonouchi N."/>
        </authorList>
    </citation>
    <scope>NUCLEOTIDE SEQUENCE</scope>
    <source>
        <strain evidence="3">NBRC 14622</strain>
    </source>
</reference>
<keyword evidence="2" id="KW-0732">Signal</keyword>
<sequence>MLLTTVRLATAGGAAVLFGSQADVPFSTAHTPSCPPVREVCELYVNAVDGFQGNGHGPGREETVGGPGGADHHSGRRRQGRAPGPDHGAGTVRRRSGGALDGIRQAGQGTVTA</sequence>
<evidence type="ECO:0000256" key="2">
    <source>
        <dbReference type="SAM" id="SignalP"/>
    </source>
</evidence>
<gene>
    <name evidence="3" type="ORF">Arub01_46600</name>
</gene>
<evidence type="ECO:0000256" key="1">
    <source>
        <dbReference type="SAM" id="MobiDB-lite"/>
    </source>
</evidence>
<organism evidence="3 4">
    <name type="scientific">Actinomadura rubrobrunea</name>
    <dbReference type="NCBI Taxonomy" id="115335"/>
    <lineage>
        <taxon>Bacteria</taxon>
        <taxon>Bacillati</taxon>
        <taxon>Actinomycetota</taxon>
        <taxon>Actinomycetes</taxon>
        <taxon>Streptosporangiales</taxon>
        <taxon>Thermomonosporaceae</taxon>
        <taxon>Actinomadura</taxon>
    </lineage>
</organism>
<protein>
    <recommendedName>
        <fullName evidence="5">Secreted protein</fullName>
    </recommendedName>
</protein>
<proteinExistence type="predicted"/>
<evidence type="ECO:0000313" key="3">
    <source>
        <dbReference type="EMBL" id="GLW66416.1"/>
    </source>
</evidence>
<feature type="region of interest" description="Disordered" evidence="1">
    <location>
        <begin position="51"/>
        <end position="113"/>
    </location>
</feature>
<name>A0A9W6Q0A1_9ACTN</name>
<dbReference type="EMBL" id="BSRZ01000014">
    <property type="protein sequence ID" value="GLW66416.1"/>
    <property type="molecule type" value="Genomic_DNA"/>
</dbReference>
<feature type="signal peptide" evidence="2">
    <location>
        <begin position="1"/>
        <end position="22"/>
    </location>
</feature>
<feature type="chain" id="PRO_5040745190" description="Secreted protein" evidence="2">
    <location>
        <begin position="23"/>
        <end position="113"/>
    </location>
</feature>
<accession>A0A9W6Q0A1</accession>
<evidence type="ECO:0008006" key="5">
    <source>
        <dbReference type="Google" id="ProtNLM"/>
    </source>
</evidence>
<dbReference type="AlphaFoldDB" id="A0A9W6Q0A1"/>
<keyword evidence="4" id="KW-1185">Reference proteome</keyword>
<dbReference type="Proteomes" id="UP001165124">
    <property type="component" value="Unassembled WGS sequence"/>
</dbReference>
<evidence type="ECO:0000313" key="4">
    <source>
        <dbReference type="Proteomes" id="UP001165124"/>
    </source>
</evidence>